<evidence type="ECO:0000313" key="14">
    <source>
        <dbReference type="Proteomes" id="UP000193307"/>
    </source>
</evidence>
<dbReference type="STRING" id="658057.SAMN04488032_11825"/>
<dbReference type="InterPro" id="IPR008927">
    <property type="entry name" value="6-PGluconate_DH-like_C_sf"/>
</dbReference>
<feature type="domain" description="3-hydroxyisobutyrate dehydrogenase-like NAD-binding" evidence="12">
    <location>
        <begin position="178"/>
        <end position="298"/>
    </location>
</feature>
<keyword evidence="4" id="KW-0119">Carbohydrate metabolism</keyword>
<dbReference type="PIRSF" id="PIRSF000103">
    <property type="entry name" value="HIBADH"/>
    <property type="match status" value="1"/>
</dbReference>
<keyword evidence="2 13" id="KW-0560">Oxidoreductase</keyword>
<evidence type="ECO:0000256" key="9">
    <source>
        <dbReference type="ARBA" id="ARBA00047312"/>
    </source>
</evidence>
<evidence type="ECO:0000256" key="3">
    <source>
        <dbReference type="ARBA" id="ARBA00023027"/>
    </source>
</evidence>
<feature type="active site" evidence="10">
    <location>
        <position position="184"/>
    </location>
</feature>
<evidence type="ECO:0000313" key="13">
    <source>
        <dbReference type="EMBL" id="SLN68374.1"/>
    </source>
</evidence>
<evidence type="ECO:0000256" key="5">
    <source>
        <dbReference type="ARBA" id="ARBA00037062"/>
    </source>
</evidence>
<dbReference type="NCBIfam" id="NF043037">
    <property type="entry name" value="ThreonDh"/>
    <property type="match status" value="1"/>
</dbReference>
<gene>
    <name evidence="13" type="primary">Hgd_2</name>
    <name evidence="13" type="ORF">PAM7971_03631</name>
</gene>
<sequence>MEIQDLGQDMGEQKQKIGVIGLGSMGFGVAQSALRAGHTVYGFDINPKQVEAFQAVGGAKGSMAEVAGDLDAVVTIVLNAAQTESVLFGSDGIAGKLRKGAAILSSATVAPDFAREMEKRCAELGVYYLDAPVSGGTVRAASGELSVMSSGSEAAYTALAPTLDAIASNVFKLGDSAGAGSAMKAVNQLLVGVHIAACAEAMTFGISQGIDPELMIDVISKSAGTSWALEHRGPKMATADYSPSSMINIWPKDLGIVQDISRGAQFATPIASAALQVYLTAQGMGLGFEDDTAITKVYEAQSNITLPQPKTKSSSS</sequence>
<dbReference type="InterPro" id="IPR029154">
    <property type="entry name" value="HIBADH-like_NADP-bd"/>
</dbReference>
<dbReference type="RefSeq" id="WP_244515895.1">
    <property type="nucleotide sequence ID" value="NZ_FNZV01000018.1"/>
</dbReference>
<protein>
    <recommendedName>
        <fullName evidence="8">L-threonate dehydrogenase</fullName>
        <ecNumber evidence="7">1.1.1.411</ecNumber>
    </recommendedName>
</protein>
<dbReference type="SUPFAM" id="SSF51735">
    <property type="entry name" value="NAD(P)-binding Rossmann-fold domains"/>
    <property type="match status" value="1"/>
</dbReference>
<dbReference type="Pfam" id="PF03446">
    <property type="entry name" value="NAD_binding_2"/>
    <property type="match status" value="1"/>
</dbReference>
<dbReference type="Gene3D" id="1.10.1040.10">
    <property type="entry name" value="N-(1-d-carboxylethyl)-l-norvaline Dehydrogenase, domain 2"/>
    <property type="match status" value="1"/>
</dbReference>
<dbReference type="InterPro" id="IPR036291">
    <property type="entry name" value="NAD(P)-bd_dom_sf"/>
</dbReference>
<dbReference type="InterPro" id="IPR006115">
    <property type="entry name" value="6PGDH_NADP-bd"/>
</dbReference>
<dbReference type="GO" id="GO:0050661">
    <property type="term" value="F:NADP binding"/>
    <property type="evidence" value="ECO:0007669"/>
    <property type="project" value="InterPro"/>
</dbReference>
<dbReference type="Pfam" id="PF14833">
    <property type="entry name" value="NAD_binding_11"/>
    <property type="match status" value="1"/>
</dbReference>
<dbReference type="InterPro" id="IPR013328">
    <property type="entry name" value="6PGD_dom2"/>
</dbReference>
<reference evidence="13 14" key="1">
    <citation type="submission" date="2017-03" db="EMBL/GenBank/DDBJ databases">
        <authorList>
            <person name="Afonso C.L."/>
            <person name="Miller P.J."/>
            <person name="Scott M.A."/>
            <person name="Spackman E."/>
            <person name="Goraichik I."/>
            <person name="Dimitrov K.M."/>
            <person name="Suarez D.L."/>
            <person name="Swayne D.E."/>
        </authorList>
    </citation>
    <scope>NUCLEOTIDE SEQUENCE [LARGE SCALE GENOMIC DNA]</scope>
    <source>
        <strain evidence="13 14">CECT 7971</strain>
    </source>
</reference>
<organism evidence="13 14">
    <name type="scientific">Pacificibacter marinus</name>
    <dbReference type="NCBI Taxonomy" id="658057"/>
    <lineage>
        <taxon>Bacteria</taxon>
        <taxon>Pseudomonadati</taxon>
        <taxon>Pseudomonadota</taxon>
        <taxon>Alphaproteobacteria</taxon>
        <taxon>Rhodobacterales</taxon>
        <taxon>Roseobacteraceae</taxon>
        <taxon>Pacificibacter</taxon>
    </lineage>
</organism>
<evidence type="ECO:0000256" key="4">
    <source>
        <dbReference type="ARBA" id="ARBA00023277"/>
    </source>
</evidence>
<dbReference type="GO" id="GO:0051287">
    <property type="term" value="F:NAD binding"/>
    <property type="evidence" value="ECO:0007669"/>
    <property type="project" value="InterPro"/>
</dbReference>
<dbReference type="EMBL" id="FWFW01000017">
    <property type="protein sequence ID" value="SLN68374.1"/>
    <property type="molecule type" value="Genomic_DNA"/>
</dbReference>
<evidence type="ECO:0000259" key="12">
    <source>
        <dbReference type="Pfam" id="PF14833"/>
    </source>
</evidence>
<dbReference type="InterPro" id="IPR050006">
    <property type="entry name" value="LtnD"/>
</dbReference>
<evidence type="ECO:0000256" key="10">
    <source>
        <dbReference type="PIRSR" id="PIRSR000103-1"/>
    </source>
</evidence>
<keyword evidence="14" id="KW-1185">Reference proteome</keyword>
<dbReference type="AlphaFoldDB" id="A0A1Y5TUC0"/>
<evidence type="ECO:0000256" key="1">
    <source>
        <dbReference type="ARBA" id="ARBA00022857"/>
    </source>
</evidence>
<dbReference type="InterPro" id="IPR015815">
    <property type="entry name" value="HIBADH-related"/>
</dbReference>
<dbReference type="PANTHER" id="PTHR43060:SF17">
    <property type="entry name" value="L-THREONATE DEHYDROGENASE"/>
    <property type="match status" value="1"/>
</dbReference>
<evidence type="ECO:0000256" key="7">
    <source>
        <dbReference type="ARBA" id="ARBA00038870"/>
    </source>
</evidence>
<name>A0A1Y5TUC0_9RHOB</name>
<dbReference type="PANTHER" id="PTHR43060">
    <property type="entry name" value="3-HYDROXYISOBUTYRATE DEHYDROGENASE-LIKE 1, MITOCHONDRIAL-RELATED"/>
    <property type="match status" value="1"/>
</dbReference>
<dbReference type="Gene3D" id="3.40.50.720">
    <property type="entry name" value="NAD(P)-binding Rossmann-like Domain"/>
    <property type="match status" value="1"/>
</dbReference>
<proteinExistence type="inferred from homology"/>
<comment type="catalytic activity">
    <reaction evidence="9">
        <text>L-threonate + NAD(+) = 2-dehydro-L-erythronate + NADH + H(+)</text>
        <dbReference type="Rhea" id="RHEA:52548"/>
        <dbReference type="ChEBI" id="CHEBI:15378"/>
        <dbReference type="ChEBI" id="CHEBI:57540"/>
        <dbReference type="ChEBI" id="CHEBI:57561"/>
        <dbReference type="ChEBI" id="CHEBI:57945"/>
        <dbReference type="ChEBI" id="CHEBI:136669"/>
        <dbReference type="EC" id="1.1.1.411"/>
    </reaction>
</comment>
<feature type="domain" description="6-phosphogluconate dehydrogenase NADP-binding" evidence="11">
    <location>
        <begin position="16"/>
        <end position="174"/>
    </location>
</feature>
<comment type="function">
    <text evidence="5">Catalyzes oxidation of L-threonate to 2-oxo-tetronate. Can use either NAD(+) or NADP(+) as cosubstrate, with a preference for NAD(+).</text>
</comment>
<comment type="similarity">
    <text evidence="6">Belongs to the HIBADH-related family. L-threonate dehydrogenase subfamily.</text>
</comment>
<accession>A0A1Y5TUC0</accession>
<evidence type="ECO:0000259" key="11">
    <source>
        <dbReference type="Pfam" id="PF03446"/>
    </source>
</evidence>
<evidence type="ECO:0000256" key="8">
    <source>
        <dbReference type="ARBA" id="ARBA00039407"/>
    </source>
</evidence>
<keyword evidence="1" id="KW-0521">NADP</keyword>
<evidence type="ECO:0000256" key="2">
    <source>
        <dbReference type="ARBA" id="ARBA00023002"/>
    </source>
</evidence>
<dbReference type="Proteomes" id="UP000193307">
    <property type="component" value="Unassembled WGS sequence"/>
</dbReference>
<dbReference type="EC" id="1.1.1.411" evidence="7"/>
<evidence type="ECO:0000256" key="6">
    <source>
        <dbReference type="ARBA" id="ARBA00037979"/>
    </source>
</evidence>
<dbReference type="SUPFAM" id="SSF48179">
    <property type="entry name" value="6-phosphogluconate dehydrogenase C-terminal domain-like"/>
    <property type="match status" value="1"/>
</dbReference>
<keyword evidence="3" id="KW-0520">NAD</keyword>
<dbReference type="GO" id="GO:0016616">
    <property type="term" value="F:oxidoreductase activity, acting on the CH-OH group of donors, NAD or NADP as acceptor"/>
    <property type="evidence" value="ECO:0007669"/>
    <property type="project" value="InterPro"/>
</dbReference>